<dbReference type="Gene3D" id="2.60.40.1120">
    <property type="entry name" value="Carboxypeptidase-like, regulatory domain"/>
    <property type="match status" value="1"/>
</dbReference>
<feature type="chain" id="PRO_5020257107" description="OmpA-like domain-containing protein" evidence="5">
    <location>
        <begin position="20"/>
        <end position="518"/>
    </location>
</feature>
<dbReference type="Gene3D" id="2.120.10.30">
    <property type="entry name" value="TolB, C-terminal domain"/>
    <property type="match status" value="1"/>
</dbReference>
<keyword evidence="8" id="KW-1185">Reference proteome</keyword>
<accession>A0A4S3ZSU0</accession>
<feature type="signal peptide" evidence="5">
    <location>
        <begin position="1"/>
        <end position="19"/>
    </location>
</feature>
<evidence type="ECO:0000313" key="8">
    <source>
        <dbReference type="Proteomes" id="UP000307507"/>
    </source>
</evidence>
<dbReference type="PANTHER" id="PTHR30329:SF21">
    <property type="entry name" value="LIPOPROTEIN YIAD-RELATED"/>
    <property type="match status" value="1"/>
</dbReference>
<evidence type="ECO:0000259" key="6">
    <source>
        <dbReference type="PROSITE" id="PS51123"/>
    </source>
</evidence>
<dbReference type="SUPFAM" id="SSF103088">
    <property type="entry name" value="OmpA-like"/>
    <property type="match status" value="1"/>
</dbReference>
<dbReference type="Pfam" id="PF00691">
    <property type="entry name" value="OmpA"/>
    <property type="match status" value="1"/>
</dbReference>
<dbReference type="SUPFAM" id="SSF49478">
    <property type="entry name" value="Cna protein B-type domain"/>
    <property type="match status" value="1"/>
</dbReference>
<dbReference type="InterPro" id="IPR050330">
    <property type="entry name" value="Bact_OuterMem_StrucFunc"/>
</dbReference>
<comment type="subcellular location">
    <subcellularLocation>
        <location evidence="1">Cell outer membrane</location>
    </subcellularLocation>
</comment>
<evidence type="ECO:0000256" key="4">
    <source>
        <dbReference type="PROSITE-ProRule" id="PRU00473"/>
    </source>
</evidence>
<evidence type="ECO:0000256" key="2">
    <source>
        <dbReference type="ARBA" id="ARBA00023136"/>
    </source>
</evidence>
<evidence type="ECO:0000256" key="1">
    <source>
        <dbReference type="ARBA" id="ARBA00004442"/>
    </source>
</evidence>
<reference evidence="7 8" key="1">
    <citation type="submission" date="2019-04" db="EMBL/GenBank/DDBJ databases">
        <title>Flavobacterium sp. nov. isolated from construction timber.</title>
        <authorList>
            <person name="Lin S.-Y."/>
            <person name="Chang C.-T."/>
            <person name="Young C.-C."/>
        </authorList>
    </citation>
    <scope>NUCLEOTIDE SEQUENCE [LARGE SCALE GENOMIC DNA]</scope>
    <source>
        <strain evidence="7 8">CC-CTC003</strain>
    </source>
</reference>
<evidence type="ECO:0000256" key="5">
    <source>
        <dbReference type="SAM" id="SignalP"/>
    </source>
</evidence>
<keyword evidence="2 4" id="KW-0472">Membrane</keyword>
<comment type="caution">
    <text evidence="7">The sequence shown here is derived from an EMBL/GenBank/DDBJ whole genome shotgun (WGS) entry which is preliminary data.</text>
</comment>
<dbReference type="RefSeq" id="WP_136403733.1">
    <property type="nucleotide sequence ID" value="NZ_SSNZ01000007.1"/>
</dbReference>
<organism evidence="7 8">
    <name type="scientific">Flavobacterium supellecticarium</name>
    <dbReference type="NCBI Taxonomy" id="2565924"/>
    <lineage>
        <taxon>Bacteria</taxon>
        <taxon>Pseudomonadati</taxon>
        <taxon>Bacteroidota</taxon>
        <taxon>Flavobacteriia</taxon>
        <taxon>Flavobacteriales</taxon>
        <taxon>Flavobacteriaceae</taxon>
        <taxon>Flavobacterium</taxon>
    </lineage>
</organism>
<dbReference type="CDD" id="cd07185">
    <property type="entry name" value="OmpA_C-like"/>
    <property type="match status" value="1"/>
</dbReference>
<dbReference type="OrthoDB" id="1403615at2"/>
<dbReference type="InterPro" id="IPR011042">
    <property type="entry name" value="6-blade_b-propeller_TolB-like"/>
</dbReference>
<gene>
    <name evidence="7" type="ORF">E6C50_13365</name>
</gene>
<dbReference type="PANTHER" id="PTHR30329">
    <property type="entry name" value="STATOR ELEMENT OF FLAGELLAR MOTOR COMPLEX"/>
    <property type="match status" value="1"/>
</dbReference>
<evidence type="ECO:0000313" key="7">
    <source>
        <dbReference type="EMBL" id="THF48740.1"/>
    </source>
</evidence>
<dbReference type="Pfam" id="PF13620">
    <property type="entry name" value="CarboxypepD_reg"/>
    <property type="match status" value="1"/>
</dbReference>
<dbReference type="SUPFAM" id="SSF82171">
    <property type="entry name" value="DPP6 N-terminal domain-like"/>
    <property type="match status" value="1"/>
</dbReference>
<dbReference type="InterPro" id="IPR006664">
    <property type="entry name" value="OMP_bac"/>
</dbReference>
<feature type="domain" description="OmpA-like" evidence="6">
    <location>
        <begin position="401"/>
        <end position="518"/>
    </location>
</feature>
<dbReference type="Gene3D" id="3.30.1330.60">
    <property type="entry name" value="OmpA-like domain"/>
    <property type="match status" value="1"/>
</dbReference>
<keyword evidence="5" id="KW-0732">Signal</keyword>
<dbReference type="InterPro" id="IPR006665">
    <property type="entry name" value="OmpA-like"/>
</dbReference>
<dbReference type="PROSITE" id="PS51123">
    <property type="entry name" value="OMPA_2"/>
    <property type="match status" value="1"/>
</dbReference>
<dbReference type="InterPro" id="IPR036737">
    <property type="entry name" value="OmpA-like_sf"/>
</dbReference>
<proteinExistence type="predicted"/>
<dbReference type="EMBL" id="SSNZ01000007">
    <property type="protein sequence ID" value="THF48740.1"/>
    <property type="molecule type" value="Genomic_DNA"/>
</dbReference>
<dbReference type="Pfam" id="PF07676">
    <property type="entry name" value="PD40"/>
    <property type="match status" value="2"/>
</dbReference>
<evidence type="ECO:0000256" key="3">
    <source>
        <dbReference type="ARBA" id="ARBA00023237"/>
    </source>
</evidence>
<name>A0A4S3ZSU0_9FLAO</name>
<dbReference type="AlphaFoldDB" id="A0A4S3ZSU0"/>
<dbReference type="GO" id="GO:0009279">
    <property type="term" value="C:cell outer membrane"/>
    <property type="evidence" value="ECO:0007669"/>
    <property type="project" value="UniProtKB-SubCell"/>
</dbReference>
<dbReference type="InterPro" id="IPR011659">
    <property type="entry name" value="WD40"/>
</dbReference>
<dbReference type="Proteomes" id="UP000307507">
    <property type="component" value="Unassembled WGS sequence"/>
</dbReference>
<sequence>MKSPTLFVFSLLFSIQLFAQGQSSFTKNIKIPQSNGFSFTTYDAGVNSELSEIGTAFFMNKYLILSNKKRGFSNVSIDPKTNTPNHNLFCVEFDKHGNLSRPVIFSKLLDSDGNEGGVTFSADQKTIYLTRSKEENSKQFSLYKATLDLEAKGFWKDIQPLAINGNYSIETPFMGPNGQKIYFSSDMKGGFGGYDLYSADVMIDGTLTNVTNLGPTVNSSKDEKYPYVTGDNRYLYYSSNGHETFGGYDVFRISSVNGDFINRSNLGETINSNNDEIAFTFSYQNKGYISSNRKADKSDFDIYKFELDVLEQNFNGIVEENKTKTALPNATVVVKNEFGDIIRTLTSDDHGKFGLKMDPLVDYTIETSKEGYEPNTYYFKPNGNSIAYSGKIDLSQLKAKVTESAIEIENIYFDFNKVTLKKESELSLNKILEVLRDNPDMKININAHSDSKGKSDYNMLLSEKRAQSTYNYLINNGISKDRLAYKGYGKSQLKFKCNGNCSEEQESQNRRVEFIIKK</sequence>
<keyword evidence="3" id="KW-0998">Cell outer membrane</keyword>
<dbReference type="PRINTS" id="PR01021">
    <property type="entry name" value="OMPADOMAIN"/>
</dbReference>
<protein>
    <recommendedName>
        <fullName evidence="6">OmpA-like domain-containing protein</fullName>
    </recommendedName>
</protein>